<proteinExistence type="predicted"/>
<dbReference type="EMBL" id="AM180252">
    <property type="protein sequence ID" value="CAJ54062.1"/>
    <property type="molecule type" value="Genomic_DNA"/>
</dbReference>
<reference evidence="2 3" key="1">
    <citation type="submission" date="2005-11" db="EMBL/GenBank/DDBJ databases">
        <title>The complete genome sequence of Lawsonia intracellularis: the causative agent of proliferative enteropathy.</title>
        <authorList>
            <person name="Kaur K."/>
            <person name="Zhang Q."/>
            <person name="Beckler D."/>
            <person name="Munir S."/>
            <person name="Li L."/>
            <person name="Kinsley K."/>
            <person name="Herron L."/>
            <person name="Peterson A."/>
            <person name="May B."/>
            <person name="Singh S."/>
            <person name="Gebhart C."/>
            <person name="Kapur V."/>
        </authorList>
    </citation>
    <scope>NUCLEOTIDE SEQUENCE [LARGE SCALE GENOMIC DNA]</scope>
    <source>
        <strain evidence="2 3">PHE/MN1-00</strain>
    </source>
</reference>
<sequence>MYKKREVSGKYYLFILLKFFEKLFFSYLLIFIDKLKRTDLFYILTTFFERFILWLIEVFSIMYNYLMIHYTLFYFPYILDLHVIIHFIL</sequence>
<keyword evidence="1" id="KW-1133">Transmembrane helix</keyword>
<keyword evidence="1" id="KW-0472">Membrane</keyword>
<evidence type="ECO:0000256" key="1">
    <source>
        <dbReference type="SAM" id="Phobius"/>
    </source>
</evidence>
<accession>Q1MSG3</accession>
<evidence type="ECO:0000313" key="3">
    <source>
        <dbReference type="Proteomes" id="UP000002430"/>
    </source>
</evidence>
<feature type="transmembrane region" description="Helical" evidence="1">
    <location>
        <begin position="12"/>
        <end position="32"/>
    </location>
</feature>
<dbReference type="HOGENOM" id="CLU_2450927_0_0_7"/>
<name>Q1MSG3_LAWIP</name>
<dbReference type="Proteomes" id="UP000002430">
    <property type="component" value="Chromosome"/>
</dbReference>
<protein>
    <submittedName>
        <fullName evidence="2">NA</fullName>
    </submittedName>
</protein>
<dbReference type="AlphaFoldDB" id="Q1MSG3"/>
<dbReference type="KEGG" id="lip:LI0006"/>
<gene>
    <name evidence="2" type="ordered locus">LI0006</name>
</gene>
<keyword evidence="1" id="KW-0812">Transmembrane</keyword>
<keyword evidence="3" id="KW-1185">Reference proteome</keyword>
<organism evidence="2 3">
    <name type="scientific">Lawsonia intracellularis (strain PHE/MN1-00)</name>
    <dbReference type="NCBI Taxonomy" id="363253"/>
    <lineage>
        <taxon>Bacteria</taxon>
        <taxon>Pseudomonadati</taxon>
        <taxon>Thermodesulfobacteriota</taxon>
        <taxon>Desulfovibrionia</taxon>
        <taxon>Desulfovibrionales</taxon>
        <taxon>Desulfovibrionaceae</taxon>
        <taxon>Lawsonia</taxon>
    </lineage>
</organism>
<evidence type="ECO:0000313" key="2">
    <source>
        <dbReference type="EMBL" id="CAJ54062.1"/>
    </source>
</evidence>